<evidence type="ECO:0000256" key="1">
    <source>
        <dbReference type="SAM" id="MobiDB-lite"/>
    </source>
</evidence>
<dbReference type="AlphaFoldDB" id="A0A0D2DQR8"/>
<protein>
    <submittedName>
        <fullName evidence="2">Uncharacterized protein</fullName>
    </submittedName>
</protein>
<dbReference type="HOGENOM" id="CLU_1981386_0_0_1"/>
<organism evidence="2 3">
    <name type="scientific">Phialophora macrospora</name>
    <dbReference type="NCBI Taxonomy" id="1851006"/>
    <lineage>
        <taxon>Eukaryota</taxon>
        <taxon>Fungi</taxon>
        <taxon>Dikarya</taxon>
        <taxon>Ascomycota</taxon>
        <taxon>Pezizomycotina</taxon>
        <taxon>Eurotiomycetes</taxon>
        <taxon>Chaetothyriomycetidae</taxon>
        <taxon>Chaetothyriales</taxon>
        <taxon>Herpotrichiellaceae</taxon>
        <taxon>Phialophora</taxon>
    </lineage>
</organism>
<evidence type="ECO:0000313" key="3">
    <source>
        <dbReference type="Proteomes" id="UP000054266"/>
    </source>
</evidence>
<accession>A0A0D2DQR8</accession>
<reference evidence="2 3" key="1">
    <citation type="submission" date="2015-01" db="EMBL/GenBank/DDBJ databases">
        <title>The Genome Sequence of Capronia semiimmersa CBS27337.</title>
        <authorList>
            <consortium name="The Broad Institute Genomics Platform"/>
            <person name="Cuomo C."/>
            <person name="de Hoog S."/>
            <person name="Gorbushina A."/>
            <person name="Stielow B."/>
            <person name="Teixiera M."/>
            <person name="Abouelleil A."/>
            <person name="Chapman S.B."/>
            <person name="Priest M."/>
            <person name="Young S.K."/>
            <person name="Wortman J."/>
            <person name="Nusbaum C."/>
            <person name="Birren B."/>
        </authorList>
    </citation>
    <scope>NUCLEOTIDE SEQUENCE [LARGE SCALE GENOMIC DNA]</scope>
    <source>
        <strain evidence="2 3">CBS 27337</strain>
    </source>
</reference>
<dbReference type="Proteomes" id="UP000054266">
    <property type="component" value="Unassembled WGS sequence"/>
</dbReference>
<sequence length="126" mass="15082">MGRRIYKQVSRSLCDYDFVQHQTEENTKHCRLKRRSPSIPVLHVRQSRSPTTNNQQLNKRHTHTHLPKCSTQGTTTFLRLRSRHNLLAEYPKNPPQARSRPRPHRPKGSSPASRKYWRNFDRPRRH</sequence>
<proteinExistence type="predicted"/>
<keyword evidence="3" id="KW-1185">Reference proteome</keyword>
<feature type="compositionally biased region" description="Polar residues" evidence="1">
    <location>
        <begin position="47"/>
        <end position="57"/>
    </location>
</feature>
<name>A0A0D2DQR8_9EURO</name>
<dbReference type="EMBL" id="KN846961">
    <property type="protein sequence ID" value="KIW64507.1"/>
    <property type="molecule type" value="Genomic_DNA"/>
</dbReference>
<feature type="region of interest" description="Disordered" evidence="1">
    <location>
        <begin position="46"/>
        <end position="126"/>
    </location>
</feature>
<gene>
    <name evidence="2" type="ORF">PV04_09435</name>
</gene>
<evidence type="ECO:0000313" key="2">
    <source>
        <dbReference type="EMBL" id="KIW64507.1"/>
    </source>
</evidence>